<dbReference type="Gene3D" id="3.90.930.1">
    <property type="match status" value="1"/>
</dbReference>
<dbReference type="InterPro" id="IPR031325">
    <property type="entry name" value="RHS_repeat"/>
</dbReference>
<evidence type="ECO:0000259" key="4">
    <source>
        <dbReference type="PROSITE" id="PS51233"/>
    </source>
</evidence>
<keyword evidence="2" id="KW-0677">Repeat</keyword>
<organism evidence="5 6">
    <name type="scientific">Anabaenopsis arnoldii</name>
    <dbReference type="NCBI Taxonomy" id="2152938"/>
    <lineage>
        <taxon>Bacteria</taxon>
        <taxon>Bacillati</taxon>
        <taxon>Cyanobacteriota</taxon>
        <taxon>Cyanophyceae</taxon>
        <taxon>Nostocales</taxon>
        <taxon>Nodulariaceae</taxon>
        <taxon>Anabaenopsis</taxon>
    </lineage>
</organism>
<comment type="caution">
    <text evidence="5">The sequence shown here is derived from an EMBL/GenBank/DDBJ whole genome shotgun (WGS) entry which is preliminary data.</text>
</comment>
<keyword evidence="6" id="KW-1185">Reference proteome</keyword>
<dbReference type="InterPro" id="IPR050708">
    <property type="entry name" value="T6SS_VgrG/RHS"/>
</dbReference>
<name>A0ABT5ATQ1_9CYAN</name>
<dbReference type="InterPro" id="IPR038081">
    <property type="entry name" value="CalX-like_sf"/>
</dbReference>
<dbReference type="InterPro" id="IPR006530">
    <property type="entry name" value="YD"/>
</dbReference>
<dbReference type="SMART" id="SM00237">
    <property type="entry name" value="Calx_beta"/>
    <property type="match status" value="1"/>
</dbReference>
<dbReference type="NCBIfam" id="TIGR03696">
    <property type="entry name" value="Rhs_assc_core"/>
    <property type="match status" value="1"/>
</dbReference>
<dbReference type="Pfam" id="PF25023">
    <property type="entry name" value="TEN_YD-shell"/>
    <property type="match status" value="2"/>
</dbReference>
<dbReference type="InterPro" id="IPR045351">
    <property type="entry name" value="DUF6531"/>
</dbReference>
<dbReference type="Pfam" id="PF20148">
    <property type="entry name" value="DUF6531"/>
    <property type="match status" value="1"/>
</dbReference>
<dbReference type="Pfam" id="PF03160">
    <property type="entry name" value="Calx-beta"/>
    <property type="match status" value="1"/>
</dbReference>
<evidence type="ECO:0000313" key="6">
    <source>
        <dbReference type="Proteomes" id="UP001212499"/>
    </source>
</evidence>
<proteinExistence type="predicted"/>
<feature type="domain" description="VWFD" evidence="4">
    <location>
        <begin position="1743"/>
        <end position="1929"/>
    </location>
</feature>
<dbReference type="PANTHER" id="PTHR32305:SF15">
    <property type="entry name" value="PROTEIN RHSA-RELATED"/>
    <property type="match status" value="1"/>
</dbReference>
<dbReference type="InterPro" id="IPR022385">
    <property type="entry name" value="Rhs_assc_core"/>
</dbReference>
<dbReference type="NCBIfam" id="TIGR01643">
    <property type="entry name" value="YD_repeat_2x"/>
    <property type="match status" value="9"/>
</dbReference>
<dbReference type="EMBL" id="JAQMUH010000117">
    <property type="protein sequence ID" value="MDB9540082.1"/>
    <property type="molecule type" value="Genomic_DNA"/>
</dbReference>
<dbReference type="Proteomes" id="UP001212499">
    <property type="component" value="Unassembled WGS sequence"/>
</dbReference>
<dbReference type="InterPro" id="IPR003644">
    <property type="entry name" value="Calx_beta"/>
</dbReference>
<dbReference type="Gene3D" id="2.180.10.10">
    <property type="entry name" value="RHS repeat-associated core"/>
    <property type="match status" value="3"/>
</dbReference>
<dbReference type="Gene3D" id="2.60.40.680">
    <property type="match status" value="1"/>
</dbReference>
<dbReference type="Pfam" id="PF00094">
    <property type="entry name" value="VWD"/>
    <property type="match status" value="1"/>
</dbReference>
<evidence type="ECO:0000256" key="3">
    <source>
        <dbReference type="ARBA" id="ARBA00022837"/>
    </source>
</evidence>
<dbReference type="InterPro" id="IPR001846">
    <property type="entry name" value="VWF_type-D"/>
</dbReference>
<keyword evidence="3" id="KW-0106">Calcium</keyword>
<dbReference type="InterPro" id="IPR056823">
    <property type="entry name" value="TEN-like_YD-shell"/>
</dbReference>
<dbReference type="SMART" id="SM00216">
    <property type="entry name" value="VWD"/>
    <property type="match status" value="1"/>
</dbReference>
<gene>
    <name evidence="5" type="ORF">PN457_10500</name>
</gene>
<dbReference type="Gene3D" id="2.60.40.2030">
    <property type="match status" value="1"/>
</dbReference>
<evidence type="ECO:0000313" key="5">
    <source>
        <dbReference type="EMBL" id="MDB9540082.1"/>
    </source>
</evidence>
<evidence type="ECO:0000256" key="1">
    <source>
        <dbReference type="ARBA" id="ARBA00022729"/>
    </source>
</evidence>
<dbReference type="SUPFAM" id="SSF141072">
    <property type="entry name" value="CalX-like"/>
    <property type="match status" value="1"/>
</dbReference>
<dbReference type="PANTHER" id="PTHR32305">
    <property type="match status" value="1"/>
</dbReference>
<accession>A0ABT5ATQ1</accession>
<dbReference type="PROSITE" id="PS51233">
    <property type="entry name" value="VWFD"/>
    <property type="match status" value="1"/>
</dbReference>
<reference evidence="5 6" key="1">
    <citation type="submission" date="2023-01" db="EMBL/GenBank/DDBJ databases">
        <title>Genomes from the Australian National Cyanobacteria Reference Collection.</title>
        <authorList>
            <person name="Willis A."/>
            <person name="Lee E.M.F."/>
        </authorList>
    </citation>
    <scope>NUCLEOTIDE SEQUENCE [LARGE SCALE GENOMIC DNA]</scope>
    <source>
        <strain evidence="5 6">CS-1033</strain>
    </source>
</reference>
<dbReference type="Pfam" id="PF05593">
    <property type="entry name" value="RHS_repeat"/>
    <property type="match status" value="1"/>
</dbReference>
<keyword evidence="1" id="KW-0732">Signal</keyword>
<dbReference type="RefSeq" id="WP_271733237.1">
    <property type="nucleotide sequence ID" value="NZ_JANQDP010000120.1"/>
</dbReference>
<protein>
    <submittedName>
        <fullName evidence="5">VWD domain-containing protein</fullName>
    </submittedName>
</protein>
<evidence type="ECO:0000256" key="2">
    <source>
        <dbReference type="ARBA" id="ARBA00022737"/>
    </source>
</evidence>
<sequence>MRTIQTAPGDGGLEVTVDELGRFGSSGVGGQAGVYDPVGSIGPASTTYLSFIALGIIAGDGTTGQRIELALSQTNDEAFTSSTDTTANSAFTINGLQFQLEQIVQDSFNREGEVRTGARLDQVYSITNITDQPIRFDLVRYVDGDLNFDGSLIDGGGRIIQRGVEIIFETDAGGTGETDTTFFGITGTGGTIPTTNRWEIDGYSSLRSNVLGGSNLQNIIVQGDSNSDGFVDRDSEYDLALALRNVFELAPGASTTYITTTRFGSGEPEQLDITPPSGGVSALPPRTVGNSINVTWGATDRSGIRNYDVFVSVDGGVFTPWLTNVTINNAIYTGETGKTYTFYSLATDNLGNRQVAATALRTSTQIINPIPGTLSFSAPQFTVNEDGTPVTTVTVTRTGGSDGVVSATINFKDGTAKAPNDYNNTTITVNFADGQTIKAVNIPIVNDNISELDETIQLSLTTPTGGATIGKQNTAPLTIIDDDGLAISGFPRGAIGSNQGQTTIIIVGQKFSPTDKVSLVATDGSEKEATKVYWVNDNETWATFDLQGLTPGRYNVEISDGVKTAAANSAFTVTNNLPGNLRVQLSYPSSGVAIVTYTNVGQTDVIAPLLRIVPTNAQVNYPEDNTVSATLRQLLNLSLATGGNGPVGILTPGQTEQFSFTYTPSGNGLISFTVEQVQPDEIINWASIKAESRADYSFINDAAWDAIWSNLTAVFGTTAGQFQAVMAENANYLSQLGQPTNNLNRLFAFEWIQAVNTLTNVSLISSTDVVDAAPGLSLTFNRTFYQSIAERYNLGALGRGWASEWDLRATTDNQGNVVIRSVGDLQRAFEQQTDGSYTEAGGAVVTIVNGEYRLREVNGIVSLFNRDGQLSYVEDPNGNRITLEYADNRLTQLVHTNGDTLTLDYNPQGRISQITDSTGQVTNYTYDTTGEALLSVTSDQGTIAYTYDTSDVAGKKYSLLSVTSELGYQRNFEYDNQGRLIREYTNEEGLSLTYSYDSVGGVTITDSTGTSQTILLDDRGNGAQIRGVNNQNLLFRYDADGNLISATLPNGGQSSYSYDSTGNLSRQTNLLNQNVNFTYDSTFNQLTGFTDPRGNSVNYTYDDRGNLTLITYPDGSREQFIIDDLGNLTSFVNRRGNGIQYTYNQDGLLTAKQYPDGSGVSYIYDTRGNLTTVTDATGSITMEYDGADQVTKVTYPTGRTLSYTYNADGQRTRLVSQDGYTVNYGYDNLGRLKTLTDVTGQGIISYDYDILGRLIKETNGNGTYTTYEYNQESQLSRLINYKADNAVNSRFEYSYDNLGRRITMTTLEGIFQYGYDAVGQLTSVVTPDNRTINYTYDGAGNRIAVTDSGITTGYSSNNLNQYTRVGNAVYTYDRDGNLIQKNEGGQTTTYTYDVENRLVEVETADGSRWEYEYDGLGNRVATIINGQRTEYLLDPAGLGDIVGEYDGNGNLVTVYHHGIGLVSRVSDSNSYYYDADALGSTIGLTTNDGSYVNRYSYLPFGEDLTKVEGVANPFEYVGQWGVMDEGNGLDFMRARFYDSGLGRFTAVDPIGLNAGDANFYRYVFNNPVSYTDPSGLLAPVPLIAAGAVLGGISNAGIYAVSSTIAGNFTLSGLAGAGISGAAFGAGATLIAASGATGLVANSLSVGLGGVTGALGYVIENGTGVTVEGLGSAIAIGAVGGLIPSVSGFKGKGVAGFGKQPSITFNRTVRGLNRSGLALGKGLSAGNLFNNVVGQLLGELLGRLKGGTWNDPHLDTLDGLGYDFQAVGEFTLVKSTTDELEIQTRQQPWGNSTSVSINTAIAIKLGDQRIAIYANQAEPLLINGTTVTLPNSAVYAVGQNLITREGNQYRIITANNDLIQVKHNGSFLNINLGLADNRQGKVVGLLGNFNNNRNDEFNLRDGTVIGGSISNEQLYGDYGNSWRIVQGESLFDYAPGQDTNTFTDLTYPRNIVTAATLTPEQRAAAEQIARDAGITDPDILEDVILDIFITNGDLQFIQGAVTEQRLTTVSAPNTLVNPDGFGTEHYLTAGAIIPYTIRFSNNAEAETTPVAQVTISQQLDTDLDFNTFTLNNLGFGDITLVTNGVQNYNQRLDLRDTRGVFVDVNAGLDVATGIVTWTFTAIDPLTGNPVDNTTQGFLPPNDSNGAGRGFVSYSIQPLSNITNNTRIDAQGSITFNNQTPLLTNPVFNTLDSDIPVSQVNPLPANSNEPNFTVSWTGTDNGSGIASYDIYVAIDNGDFTIWQQGITQTSAIYNGEVGRTYAFYSLAQDNLGLTEVIPTQADTSITVDRMEALQVNNFQTNSSGFVLTFNDDVNLSVLNLYTGLDLANPLAPVTDLPDLTLTDSEGNIINGSLIWDETDNALTFVKTGDILAPGNYTLTLESRSDGFVSTNGRLLDGNEDGFPGGNFVREFTVNSPTVPVLTLPDFSRAPGQEVNIRGGGQFNPLPIRITNPGGVDNISFTLQYDPDLLAITGANVVASGWNLNSDFNTPGQAQFTLSGPALNASTDLITLNAQLQQTATYGAKGVLQILPGAGLVGDSAVQLVALVGDTTKTEGYLSTDAALISRVNVGLDSGFRAFPVTDPLIIGDATNNGIIDAADATSVRRASVGLLSPFLPQLVV</sequence>